<dbReference type="VEuPathDB" id="FungiDB:ASPGLDRAFT_45397"/>
<dbReference type="PROSITE" id="PS50088">
    <property type="entry name" value="ANK_REPEAT"/>
    <property type="match status" value="2"/>
</dbReference>
<keyword evidence="1" id="KW-0677">Repeat</keyword>
<gene>
    <name evidence="4" type="ORF">ASPGLDRAFT_45397</name>
</gene>
<dbReference type="OrthoDB" id="426293at2759"/>
<organism evidence="4 5">
    <name type="scientific">Aspergillus glaucus CBS 516.65</name>
    <dbReference type="NCBI Taxonomy" id="1160497"/>
    <lineage>
        <taxon>Eukaryota</taxon>
        <taxon>Fungi</taxon>
        <taxon>Dikarya</taxon>
        <taxon>Ascomycota</taxon>
        <taxon>Pezizomycotina</taxon>
        <taxon>Eurotiomycetes</taxon>
        <taxon>Eurotiomycetidae</taxon>
        <taxon>Eurotiales</taxon>
        <taxon>Aspergillaceae</taxon>
        <taxon>Aspergillus</taxon>
        <taxon>Aspergillus subgen. Aspergillus</taxon>
    </lineage>
</organism>
<dbReference type="PROSITE" id="PS50297">
    <property type="entry name" value="ANK_REP_REGION"/>
    <property type="match status" value="1"/>
</dbReference>
<evidence type="ECO:0000313" key="4">
    <source>
        <dbReference type="EMBL" id="OJJ85430.1"/>
    </source>
</evidence>
<keyword evidence="2 3" id="KW-0040">ANK repeat</keyword>
<dbReference type="AlphaFoldDB" id="A0A1L9VNH1"/>
<dbReference type="STRING" id="1160497.A0A1L9VNH1"/>
<feature type="repeat" description="ANK" evidence="3">
    <location>
        <begin position="140"/>
        <end position="172"/>
    </location>
</feature>
<dbReference type="Pfam" id="PF12796">
    <property type="entry name" value="Ank_2"/>
    <property type="match status" value="1"/>
</dbReference>
<protein>
    <submittedName>
        <fullName evidence="4">Uncharacterized protein</fullName>
    </submittedName>
</protein>
<proteinExistence type="predicted"/>
<evidence type="ECO:0000256" key="3">
    <source>
        <dbReference type="PROSITE-ProRule" id="PRU00023"/>
    </source>
</evidence>
<dbReference type="SUPFAM" id="SSF48403">
    <property type="entry name" value="Ankyrin repeat"/>
    <property type="match status" value="1"/>
</dbReference>
<sequence>MSQFSTTVSSPSEPAIQLEAENAASTGNAPQLQHSLNNGARLDTFVYLKALQNGDIATFQVILDNGGDVNHDLGSSGTPLISALRHNHEPLLEFLLNKRTDVDPSYGRWGHMLPPIGVAVRMNRDIKWMERLLRAGARVEGSGALHVAAIRGDIPRMRLLLQYGANINEVPMWRVLAFVNYNKKGTPVHWAIVGGSTEAVRLLLECQPDLSALDEDGVSVRDRLREAHYSVGEY</sequence>
<dbReference type="InterPro" id="IPR036770">
    <property type="entry name" value="Ankyrin_rpt-contain_sf"/>
</dbReference>
<reference evidence="5" key="1">
    <citation type="journal article" date="2017" name="Genome Biol.">
        <title>Comparative genomics reveals high biological diversity and specific adaptations in the industrially and medically important fungal genus Aspergillus.</title>
        <authorList>
            <person name="de Vries R.P."/>
            <person name="Riley R."/>
            <person name="Wiebenga A."/>
            <person name="Aguilar-Osorio G."/>
            <person name="Amillis S."/>
            <person name="Uchima C.A."/>
            <person name="Anderluh G."/>
            <person name="Asadollahi M."/>
            <person name="Askin M."/>
            <person name="Barry K."/>
            <person name="Battaglia E."/>
            <person name="Bayram O."/>
            <person name="Benocci T."/>
            <person name="Braus-Stromeyer S.A."/>
            <person name="Caldana C."/>
            <person name="Canovas D."/>
            <person name="Cerqueira G.C."/>
            <person name="Chen F."/>
            <person name="Chen W."/>
            <person name="Choi C."/>
            <person name="Clum A."/>
            <person name="Dos Santos R.A."/>
            <person name="Damasio A.R."/>
            <person name="Diallinas G."/>
            <person name="Emri T."/>
            <person name="Fekete E."/>
            <person name="Flipphi M."/>
            <person name="Freyberg S."/>
            <person name="Gallo A."/>
            <person name="Gournas C."/>
            <person name="Habgood R."/>
            <person name="Hainaut M."/>
            <person name="Harispe M.L."/>
            <person name="Henrissat B."/>
            <person name="Hilden K.S."/>
            <person name="Hope R."/>
            <person name="Hossain A."/>
            <person name="Karabika E."/>
            <person name="Karaffa L."/>
            <person name="Karanyi Z."/>
            <person name="Krasevec N."/>
            <person name="Kuo A."/>
            <person name="Kusch H."/>
            <person name="LaButti K."/>
            <person name="Lagendijk E.L."/>
            <person name="Lapidus A."/>
            <person name="Levasseur A."/>
            <person name="Lindquist E."/>
            <person name="Lipzen A."/>
            <person name="Logrieco A.F."/>
            <person name="MacCabe A."/>
            <person name="Maekelae M.R."/>
            <person name="Malavazi I."/>
            <person name="Melin P."/>
            <person name="Meyer V."/>
            <person name="Mielnichuk N."/>
            <person name="Miskei M."/>
            <person name="Molnar A.P."/>
            <person name="Mule G."/>
            <person name="Ngan C.Y."/>
            <person name="Orejas M."/>
            <person name="Orosz E."/>
            <person name="Ouedraogo J.P."/>
            <person name="Overkamp K.M."/>
            <person name="Park H.-S."/>
            <person name="Perrone G."/>
            <person name="Piumi F."/>
            <person name="Punt P.J."/>
            <person name="Ram A.F."/>
            <person name="Ramon A."/>
            <person name="Rauscher S."/>
            <person name="Record E."/>
            <person name="Riano-Pachon D.M."/>
            <person name="Robert V."/>
            <person name="Roehrig J."/>
            <person name="Ruller R."/>
            <person name="Salamov A."/>
            <person name="Salih N.S."/>
            <person name="Samson R.A."/>
            <person name="Sandor E."/>
            <person name="Sanguinetti M."/>
            <person name="Schuetze T."/>
            <person name="Sepcic K."/>
            <person name="Shelest E."/>
            <person name="Sherlock G."/>
            <person name="Sophianopoulou V."/>
            <person name="Squina F.M."/>
            <person name="Sun H."/>
            <person name="Susca A."/>
            <person name="Todd R.B."/>
            <person name="Tsang A."/>
            <person name="Unkles S.E."/>
            <person name="van de Wiele N."/>
            <person name="van Rossen-Uffink D."/>
            <person name="Oliveira J.V."/>
            <person name="Vesth T.C."/>
            <person name="Visser J."/>
            <person name="Yu J.-H."/>
            <person name="Zhou M."/>
            <person name="Andersen M.R."/>
            <person name="Archer D.B."/>
            <person name="Baker S.E."/>
            <person name="Benoit I."/>
            <person name="Brakhage A.A."/>
            <person name="Braus G.H."/>
            <person name="Fischer R."/>
            <person name="Frisvad J.C."/>
            <person name="Goldman G.H."/>
            <person name="Houbraken J."/>
            <person name="Oakley B."/>
            <person name="Pocsi I."/>
            <person name="Scazzocchio C."/>
            <person name="Seiboth B."/>
            <person name="vanKuyk P.A."/>
            <person name="Wortman J."/>
            <person name="Dyer P.S."/>
            <person name="Grigoriev I.V."/>
        </authorList>
    </citation>
    <scope>NUCLEOTIDE SEQUENCE [LARGE SCALE GENOMIC DNA]</scope>
    <source>
        <strain evidence="5">CBS 516.65</strain>
    </source>
</reference>
<dbReference type="InterPro" id="IPR002110">
    <property type="entry name" value="Ankyrin_rpt"/>
</dbReference>
<accession>A0A1L9VNH1</accession>
<keyword evidence="5" id="KW-1185">Reference proteome</keyword>
<name>A0A1L9VNH1_ASPGL</name>
<dbReference type="SMART" id="SM00248">
    <property type="entry name" value="ANK"/>
    <property type="match status" value="4"/>
</dbReference>
<dbReference type="EMBL" id="KV878894">
    <property type="protein sequence ID" value="OJJ85430.1"/>
    <property type="molecule type" value="Genomic_DNA"/>
</dbReference>
<dbReference type="GeneID" id="34462494"/>
<evidence type="ECO:0000313" key="5">
    <source>
        <dbReference type="Proteomes" id="UP000184300"/>
    </source>
</evidence>
<dbReference type="RefSeq" id="XP_022402128.1">
    <property type="nucleotide sequence ID" value="XM_022546233.1"/>
</dbReference>
<dbReference type="PANTHER" id="PTHR24198">
    <property type="entry name" value="ANKYRIN REPEAT AND PROTEIN KINASE DOMAIN-CONTAINING PROTEIN"/>
    <property type="match status" value="1"/>
</dbReference>
<evidence type="ECO:0000256" key="1">
    <source>
        <dbReference type="ARBA" id="ARBA00022737"/>
    </source>
</evidence>
<evidence type="ECO:0000256" key="2">
    <source>
        <dbReference type="ARBA" id="ARBA00023043"/>
    </source>
</evidence>
<dbReference type="Gene3D" id="1.25.40.20">
    <property type="entry name" value="Ankyrin repeat-containing domain"/>
    <property type="match status" value="2"/>
</dbReference>
<dbReference type="PANTHER" id="PTHR24198:SF165">
    <property type="entry name" value="ANKYRIN REPEAT-CONTAINING PROTEIN-RELATED"/>
    <property type="match status" value="1"/>
</dbReference>
<dbReference type="Proteomes" id="UP000184300">
    <property type="component" value="Unassembled WGS sequence"/>
</dbReference>
<feature type="repeat" description="ANK" evidence="3">
    <location>
        <begin position="183"/>
        <end position="215"/>
    </location>
</feature>